<comment type="subcellular location">
    <subcellularLocation>
        <location evidence="1 8">Secreted</location>
    </subcellularLocation>
</comment>
<evidence type="ECO:0000256" key="6">
    <source>
        <dbReference type="ARBA" id="ARBA00022729"/>
    </source>
</evidence>
<dbReference type="Proteomes" id="UP000002852">
    <property type="component" value="Unassembled WGS sequence"/>
</dbReference>
<dbReference type="FunCoup" id="M4ANZ6">
    <property type="interactions" value="242"/>
</dbReference>
<dbReference type="GeneTree" id="ENSGT00510000049583"/>
<dbReference type="PANTHER" id="PTHR14447">
    <property type="entry name" value="UROTENSIN 2"/>
    <property type="match status" value="1"/>
</dbReference>
<dbReference type="PANTHER" id="PTHR14447:SF0">
    <property type="entry name" value="UROTENSIN-2"/>
    <property type="match status" value="1"/>
</dbReference>
<dbReference type="PROSITE" id="PS00984">
    <property type="entry name" value="UROTENSIN_II"/>
    <property type="match status" value="1"/>
</dbReference>
<dbReference type="AlphaFoldDB" id="M4ANZ6"/>
<reference evidence="9" key="4">
    <citation type="submission" date="2025-09" db="UniProtKB">
        <authorList>
            <consortium name="Ensembl"/>
        </authorList>
    </citation>
    <scope>IDENTIFICATION</scope>
    <source>
        <strain evidence="9">JP 163 A</strain>
    </source>
</reference>
<dbReference type="eggNOG" id="ENOG502SCRX">
    <property type="taxonomic scope" value="Eukaryota"/>
</dbReference>
<keyword evidence="4" id="KW-0165">Cleavage on pair of basic residues</keyword>
<keyword evidence="7" id="KW-1015">Disulfide bond</keyword>
<dbReference type="GO" id="GO:0008217">
    <property type="term" value="P:regulation of blood pressure"/>
    <property type="evidence" value="ECO:0007669"/>
    <property type="project" value="InterPro"/>
</dbReference>
<dbReference type="GO" id="GO:0005179">
    <property type="term" value="F:hormone activity"/>
    <property type="evidence" value="ECO:0007669"/>
    <property type="project" value="UniProtKB-KW"/>
</dbReference>
<sequence>MPARADVTLHVADDCQQTKVCARVPCQSGGPSCKYIKQLGPLRIQNSSPEDLCANQNHFPQQHQTVMKCSHLFSWAFVLVASATLLAHPITESAEMPYPGPASVEDRIIVTLDDESLPEKMFIPQDGAALRYSTFTSGEVNRDGVRTTNLVPRGVKREILLEKQNLLKPYSRLLGIRKQLRKRNGNSECFWKYCV</sequence>
<keyword evidence="10" id="KW-1185">Reference proteome</keyword>
<reference evidence="10" key="2">
    <citation type="journal article" date="2013" name="Nat. Genet.">
        <title>The genome of the platyfish, Xiphophorus maculatus, provides insights into evolutionary adaptation and several complex traits.</title>
        <authorList>
            <person name="Schartl M."/>
            <person name="Walter R.B."/>
            <person name="Shen Y."/>
            <person name="Garcia T."/>
            <person name="Catchen J."/>
            <person name="Amores A."/>
            <person name="Braasch I."/>
            <person name="Chalopin D."/>
            <person name="Volff J.N."/>
            <person name="Lesch K.P."/>
            <person name="Bisazza A."/>
            <person name="Minx P."/>
            <person name="Hillier L."/>
            <person name="Wilson R.K."/>
            <person name="Fuerstenberg S."/>
            <person name="Boore J."/>
            <person name="Searle S."/>
            <person name="Postlethwait J.H."/>
            <person name="Warren W.C."/>
        </authorList>
    </citation>
    <scope>NUCLEOTIDE SEQUENCE [LARGE SCALE GENOMIC DNA]</scope>
    <source>
        <strain evidence="10">JP 163 A</strain>
    </source>
</reference>
<protein>
    <submittedName>
        <fullName evidence="9">Urotensin 2, alpha</fullName>
    </submittedName>
</protein>
<name>M4ANZ6_XIPMA</name>
<dbReference type="OMA" id="KCSHLFS"/>
<keyword evidence="3" id="KW-0964">Secreted</keyword>
<dbReference type="Ensembl" id="ENSXMAT00000016215.2">
    <property type="protein sequence ID" value="ENSXMAP00000016191.2"/>
    <property type="gene ID" value="ENSXMAG00000016163.2"/>
</dbReference>
<evidence type="ECO:0000256" key="5">
    <source>
        <dbReference type="ARBA" id="ARBA00022702"/>
    </source>
</evidence>
<reference evidence="10" key="1">
    <citation type="submission" date="2012-01" db="EMBL/GenBank/DDBJ databases">
        <authorList>
            <person name="Walter R."/>
            <person name="Schartl M."/>
            <person name="Warren W."/>
        </authorList>
    </citation>
    <scope>NUCLEOTIDE SEQUENCE [LARGE SCALE GENOMIC DNA]</scope>
    <source>
        <strain evidence="10">JP 163 A</strain>
    </source>
</reference>
<dbReference type="GO" id="GO:0005576">
    <property type="term" value="C:extracellular region"/>
    <property type="evidence" value="ECO:0007669"/>
    <property type="project" value="UniProtKB-SubCell"/>
</dbReference>
<dbReference type="InParanoid" id="M4ANZ6"/>
<evidence type="ECO:0000256" key="2">
    <source>
        <dbReference type="ARBA" id="ARBA00006719"/>
    </source>
</evidence>
<keyword evidence="6" id="KW-0732">Signal</keyword>
<dbReference type="HOGENOM" id="CLU_1991855_0_0_1"/>
<dbReference type="InterPro" id="IPR001483">
    <property type="entry name" value="Urotensin_II"/>
</dbReference>
<evidence type="ECO:0000256" key="7">
    <source>
        <dbReference type="ARBA" id="ARBA00023157"/>
    </source>
</evidence>
<dbReference type="STRING" id="8083.ENSXMAP00000016191"/>
<proteinExistence type="inferred from homology"/>
<evidence type="ECO:0000313" key="10">
    <source>
        <dbReference type="Proteomes" id="UP000002852"/>
    </source>
</evidence>
<organism evidence="9 10">
    <name type="scientific">Xiphophorus maculatus</name>
    <name type="common">Southern platyfish</name>
    <name type="synonym">Platypoecilus maculatus</name>
    <dbReference type="NCBI Taxonomy" id="8083"/>
    <lineage>
        <taxon>Eukaryota</taxon>
        <taxon>Metazoa</taxon>
        <taxon>Chordata</taxon>
        <taxon>Craniata</taxon>
        <taxon>Vertebrata</taxon>
        <taxon>Euteleostomi</taxon>
        <taxon>Actinopterygii</taxon>
        <taxon>Neopterygii</taxon>
        <taxon>Teleostei</taxon>
        <taxon>Neoteleostei</taxon>
        <taxon>Acanthomorphata</taxon>
        <taxon>Ovalentaria</taxon>
        <taxon>Atherinomorphae</taxon>
        <taxon>Cyprinodontiformes</taxon>
        <taxon>Poeciliidae</taxon>
        <taxon>Poeciliinae</taxon>
        <taxon>Xiphophorus</taxon>
    </lineage>
</organism>
<accession>M4ANZ6</accession>
<evidence type="ECO:0000256" key="3">
    <source>
        <dbReference type="ARBA" id="ARBA00022525"/>
    </source>
</evidence>
<dbReference type="GO" id="GO:0097746">
    <property type="term" value="P:blood vessel diameter maintenance"/>
    <property type="evidence" value="ECO:0007669"/>
    <property type="project" value="InterPro"/>
</dbReference>
<evidence type="ECO:0000256" key="8">
    <source>
        <dbReference type="RuleBase" id="RU000636"/>
    </source>
</evidence>
<evidence type="ECO:0000313" key="9">
    <source>
        <dbReference type="Ensembl" id="ENSXMAP00000016191.2"/>
    </source>
</evidence>
<evidence type="ECO:0000256" key="4">
    <source>
        <dbReference type="ARBA" id="ARBA00022685"/>
    </source>
</evidence>
<comment type="similarity">
    <text evidence="2 8">Belongs to the urotensin-2 family.</text>
</comment>
<reference evidence="9" key="3">
    <citation type="submission" date="2025-08" db="UniProtKB">
        <authorList>
            <consortium name="Ensembl"/>
        </authorList>
    </citation>
    <scope>IDENTIFICATION</scope>
    <source>
        <strain evidence="9">JP 163 A</strain>
    </source>
</reference>
<keyword evidence="5 8" id="KW-0372">Hormone</keyword>
<dbReference type="Pfam" id="PF02083">
    <property type="entry name" value="Urotensin_II"/>
    <property type="match status" value="1"/>
</dbReference>
<evidence type="ECO:0000256" key="1">
    <source>
        <dbReference type="ARBA" id="ARBA00004613"/>
    </source>
</evidence>